<evidence type="ECO:0000313" key="2">
    <source>
        <dbReference type="EMBL" id="GHC85116.1"/>
    </source>
</evidence>
<keyword evidence="3" id="KW-1185">Reference proteome</keyword>
<evidence type="ECO:0000259" key="1">
    <source>
        <dbReference type="PROSITE" id="PS50943"/>
    </source>
</evidence>
<accession>A0ABQ3G2J6</accession>
<dbReference type="RefSeq" id="WP_189687742.1">
    <property type="nucleotide sequence ID" value="NZ_BMYK01000008.1"/>
</dbReference>
<dbReference type="Pfam" id="PF06527">
    <property type="entry name" value="TniQ"/>
    <property type="match status" value="1"/>
</dbReference>
<reference evidence="3" key="1">
    <citation type="journal article" date="2019" name="Int. J. Syst. Evol. Microbiol.">
        <title>The Global Catalogue of Microorganisms (GCM) 10K type strain sequencing project: providing services to taxonomists for standard genome sequencing and annotation.</title>
        <authorList>
            <consortium name="The Broad Institute Genomics Platform"/>
            <consortium name="The Broad Institute Genome Sequencing Center for Infectious Disease"/>
            <person name="Wu L."/>
            <person name="Ma J."/>
        </authorList>
    </citation>
    <scope>NUCLEOTIDE SEQUENCE [LARGE SCALE GENOMIC DNA]</scope>
    <source>
        <strain evidence="3">KCTC 23314</strain>
    </source>
</reference>
<protein>
    <recommendedName>
        <fullName evidence="1">HTH cro/C1-type domain-containing protein</fullName>
    </recommendedName>
</protein>
<dbReference type="Proteomes" id="UP000626210">
    <property type="component" value="Unassembled WGS sequence"/>
</dbReference>
<organism evidence="2 3">
    <name type="scientific">Pseudorhodoferax aquiterrae</name>
    <dbReference type="NCBI Taxonomy" id="747304"/>
    <lineage>
        <taxon>Bacteria</taxon>
        <taxon>Pseudomonadati</taxon>
        <taxon>Pseudomonadota</taxon>
        <taxon>Betaproteobacteria</taxon>
        <taxon>Burkholderiales</taxon>
        <taxon>Comamonadaceae</taxon>
    </lineage>
</organism>
<comment type="caution">
    <text evidence="2">The sequence shown here is derived from an EMBL/GenBank/DDBJ whole genome shotgun (WGS) entry which is preliminary data.</text>
</comment>
<evidence type="ECO:0000313" key="3">
    <source>
        <dbReference type="Proteomes" id="UP000626210"/>
    </source>
</evidence>
<dbReference type="PROSITE" id="PS50943">
    <property type="entry name" value="HTH_CROC1"/>
    <property type="match status" value="1"/>
</dbReference>
<feature type="domain" description="HTH cro/C1-type" evidence="1">
    <location>
        <begin position="247"/>
        <end position="288"/>
    </location>
</feature>
<sequence>MRSLEKLYTPTPLYGLKLLRTSEGDPESLHSYFQRLAFAHRVTPHHLLHKFVAWRHHERTGYHMTFASGADAGIRMLGATKAAQRFCTEFTILNGVKGLELGTALTLSGHCSTQELVTPADRVCLACVQEDLEIGKASFGRLLWRLACVRCCPRHGCNLVEVGHCGPMPFKFDRRKPAKLYGVCPACASIGYKCLTRGEEAGPEELATAVLCRDLLVAAPHLPSTSEAAKSAFRELAMTLEAGYSGVAKNANLNKSILARWLNAPDARLTLPAIIAIAKVLEVTAVQFLRGEMTSATREPTRTVGRQKRVFTTSDPASLKAALEAALDSDSTSAADILRTFKVDKKALRRADPVLLDKLVKRRTQQRAEQIQKRWEDAYDRAASVALRLRALGHRVTLQAASALEGGNRWTPTDVHSRVLFALASGNVEKTIRRHFIPADIADRCRKFVADREATKAQQFAKGPVSECLP</sequence>
<dbReference type="InterPro" id="IPR001387">
    <property type="entry name" value="Cro/C1-type_HTH"/>
</dbReference>
<dbReference type="EMBL" id="BMYK01000008">
    <property type="protein sequence ID" value="GHC85116.1"/>
    <property type="molecule type" value="Genomic_DNA"/>
</dbReference>
<proteinExistence type="predicted"/>
<name>A0ABQ3G2J6_9BURK</name>
<gene>
    <name evidence="2" type="ORF">GCM10007320_29830</name>
</gene>
<dbReference type="InterPro" id="IPR009492">
    <property type="entry name" value="TniQ"/>
</dbReference>